<evidence type="ECO:0000313" key="1">
    <source>
        <dbReference type="EMBL" id="KAI4387067.1"/>
    </source>
</evidence>
<keyword evidence="2" id="KW-1185">Reference proteome</keyword>
<organism evidence="1 2">
    <name type="scientific">Melastoma candidum</name>
    <dbReference type="NCBI Taxonomy" id="119954"/>
    <lineage>
        <taxon>Eukaryota</taxon>
        <taxon>Viridiplantae</taxon>
        <taxon>Streptophyta</taxon>
        <taxon>Embryophyta</taxon>
        <taxon>Tracheophyta</taxon>
        <taxon>Spermatophyta</taxon>
        <taxon>Magnoliopsida</taxon>
        <taxon>eudicotyledons</taxon>
        <taxon>Gunneridae</taxon>
        <taxon>Pentapetalae</taxon>
        <taxon>rosids</taxon>
        <taxon>malvids</taxon>
        <taxon>Myrtales</taxon>
        <taxon>Melastomataceae</taxon>
        <taxon>Melastomatoideae</taxon>
        <taxon>Melastomateae</taxon>
        <taxon>Melastoma</taxon>
    </lineage>
</organism>
<gene>
    <name evidence="1" type="ORF">MLD38_004928</name>
</gene>
<reference evidence="2" key="1">
    <citation type="journal article" date="2023" name="Front. Plant Sci.">
        <title>Chromosomal-level genome assembly of Melastoma candidum provides insights into trichome evolution.</title>
        <authorList>
            <person name="Zhong Y."/>
            <person name="Wu W."/>
            <person name="Sun C."/>
            <person name="Zou P."/>
            <person name="Liu Y."/>
            <person name="Dai S."/>
            <person name="Zhou R."/>
        </authorList>
    </citation>
    <scope>NUCLEOTIDE SEQUENCE [LARGE SCALE GENOMIC DNA]</scope>
</reference>
<accession>A0ACB9SFV7</accession>
<dbReference type="EMBL" id="CM042881">
    <property type="protein sequence ID" value="KAI4387067.1"/>
    <property type="molecule type" value="Genomic_DNA"/>
</dbReference>
<name>A0ACB9SFV7_9MYRT</name>
<dbReference type="Proteomes" id="UP001057402">
    <property type="component" value="Chromosome 2"/>
</dbReference>
<sequence>MDAFRALLAAASLLFISSLVLPPPVSAWSSAPTGGTDGTGYKQKYTVLGSRPPHCVNKCNACKPCFPALVAQGEQRGKKGSLLSRGDGEYYGYYLLAWKCRCGDKMFQP</sequence>
<proteinExistence type="predicted"/>
<protein>
    <submittedName>
        <fullName evidence="1">Uncharacterized protein</fullName>
    </submittedName>
</protein>
<comment type="caution">
    <text evidence="1">The sequence shown here is derived from an EMBL/GenBank/DDBJ whole genome shotgun (WGS) entry which is preliminary data.</text>
</comment>
<evidence type="ECO:0000313" key="2">
    <source>
        <dbReference type="Proteomes" id="UP001057402"/>
    </source>
</evidence>